<dbReference type="Proteomes" id="UP000314294">
    <property type="component" value="Unassembled WGS sequence"/>
</dbReference>
<comment type="caution">
    <text evidence="2">The sequence shown here is derived from an EMBL/GenBank/DDBJ whole genome shotgun (WGS) entry which is preliminary data.</text>
</comment>
<accession>A0A4Z2HKZ8</accession>
<dbReference type="EMBL" id="SRLO01000227">
    <property type="protein sequence ID" value="TNN65975.1"/>
    <property type="molecule type" value="Genomic_DNA"/>
</dbReference>
<feature type="region of interest" description="Disordered" evidence="1">
    <location>
        <begin position="25"/>
        <end position="78"/>
    </location>
</feature>
<name>A0A4Z2HKZ8_9TELE</name>
<gene>
    <name evidence="2" type="ORF">EYF80_023848</name>
</gene>
<evidence type="ECO:0000313" key="2">
    <source>
        <dbReference type="EMBL" id="TNN65975.1"/>
    </source>
</evidence>
<evidence type="ECO:0000256" key="1">
    <source>
        <dbReference type="SAM" id="MobiDB-lite"/>
    </source>
</evidence>
<feature type="compositionally biased region" description="Basic and acidic residues" evidence="1">
    <location>
        <begin position="42"/>
        <end position="63"/>
    </location>
</feature>
<dbReference type="AlphaFoldDB" id="A0A4Z2HKZ8"/>
<sequence length="78" mass="9075">MSNTDHCRHTVGSGWRMRFTLRRTESEQERHLRVRNTQEGINQRREVNGAKDFRKEEKSRADQEGGAYVNASGAEKAR</sequence>
<reference evidence="2 3" key="1">
    <citation type="submission" date="2019-03" db="EMBL/GenBank/DDBJ databases">
        <title>First draft genome of Liparis tanakae, snailfish: a comprehensive survey of snailfish specific genes.</title>
        <authorList>
            <person name="Kim W."/>
            <person name="Song I."/>
            <person name="Jeong J.-H."/>
            <person name="Kim D."/>
            <person name="Kim S."/>
            <person name="Ryu S."/>
            <person name="Song J.Y."/>
            <person name="Lee S.K."/>
        </authorList>
    </citation>
    <scope>NUCLEOTIDE SEQUENCE [LARGE SCALE GENOMIC DNA]</scope>
    <source>
        <tissue evidence="2">Muscle</tissue>
    </source>
</reference>
<evidence type="ECO:0000313" key="3">
    <source>
        <dbReference type="Proteomes" id="UP000314294"/>
    </source>
</evidence>
<protein>
    <submittedName>
        <fullName evidence="2">Uncharacterized protein</fullName>
    </submittedName>
</protein>
<proteinExistence type="predicted"/>
<organism evidence="2 3">
    <name type="scientific">Liparis tanakae</name>
    <name type="common">Tanaka's snailfish</name>
    <dbReference type="NCBI Taxonomy" id="230148"/>
    <lineage>
        <taxon>Eukaryota</taxon>
        <taxon>Metazoa</taxon>
        <taxon>Chordata</taxon>
        <taxon>Craniata</taxon>
        <taxon>Vertebrata</taxon>
        <taxon>Euteleostomi</taxon>
        <taxon>Actinopterygii</taxon>
        <taxon>Neopterygii</taxon>
        <taxon>Teleostei</taxon>
        <taxon>Neoteleostei</taxon>
        <taxon>Acanthomorphata</taxon>
        <taxon>Eupercaria</taxon>
        <taxon>Perciformes</taxon>
        <taxon>Cottioidei</taxon>
        <taxon>Cottales</taxon>
        <taxon>Liparidae</taxon>
        <taxon>Liparis</taxon>
    </lineage>
</organism>
<keyword evidence="3" id="KW-1185">Reference proteome</keyword>